<evidence type="ECO:0000313" key="2">
    <source>
        <dbReference type="EMBL" id="MBC5661067.1"/>
    </source>
</evidence>
<evidence type="ECO:0000313" key="3">
    <source>
        <dbReference type="Proteomes" id="UP000649345"/>
    </source>
</evidence>
<accession>A0A923LFF4</accession>
<feature type="transmembrane region" description="Helical" evidence="1">
    <location>
        <begin position="67"/>
        <end position="89"/>
    </location>
</feature>
<gene>
    <name evidence="2" type="ORF">H8S44_15025</name>
</gene>
<dbReference type="RefSeq" id="WP_186874006.1">
    <property type="nucleotide sequence ID" value="NZ_JACOOR010000010.1"/>
</dbReference>
<feature type="transmembrane region" description="Helical" evidence="1">
    <location>
        <begin position="460"/>
        <end position="485"/>
    </location>
</feature>
<feature type="transmembrane region" description="Helical" evidence="1">
    <location>
        <begin position="507"/>
        <end position="525"/>
    </location>
</feature>
<feature type="transmembrane region" description="Helical" evidence="1">
    <location>
        <begin position="537"/>
        <end position="556"/>
    </location>
</feature>
<keyword evidence="1" id="KW-0472">Membrane</keyword>
<feature type="transmembrane region" description="Helical" evidence="1">
    <location>
        <begin position="21"/>
        <end position="40"/>
    </location>
</feature>
<reference evidence="2" key="1">
    <citation type="submission" date="2020-08" db="EMBL/GenBank/DDBJ databases">
        <title>Genome public.</title>
        <authorList>
            <person name="Liu C."/>
            <person name="Sun Q."/>
        </authorList>
    </citation>
    <scope>NUCLEOTIDE SEQUENCE</scope>
    <source>
        <strain evidence="2">NSJ-68</strain>
    </source>
</reference>
<dbReference type="AlphaFoldDB" id="A0A923LFF4"/>
<keyword evidence="3" id="KW-1185">Reference proteome</keyword>
<dbReference type="Proteomes" id="UP000649345">
    <property type="component" value="Unassembled WGS sequence"/>
</dbReference>
<evidence type="ECO:0000256" key="1">
    <source>
        <dbReference type="SAM" id="Phobius"/>
    </source>
</evidence>
<feature type="transmembrane region" description="Helical" evidence="1">
    <location>
        <begin position="252"/>
        <end position="272"/>
    </location>
</feature>
<feature type="transmembrane region" description="Helical" evidence="1">
    <location>
        <begin position="151"/>
        <end position="170"/>
    </location>
</feature>
<feature type="transmembrane region" description="Helical" evidence="1">
    <location>
        <begin position="406"/>
        <end position="439"/>
    </location>
</feature>
<feature type="transmembrane region" description="Helical" evidence="1">
    <location>
        <begin position="378"/>
        <end position="394"/>
    </location>
</feature>
<keyword evidence="1" id="KW-1133">Transmembrane helix</keyword>
<organism evidence="2 3">
    <name type="scientific">Anaerosacchariphilus hominis</name>
    <dbReference type="NCBI Taxonomy" id="2763017"/>
    <lineage>
        <taxon>Bacteria</taxon>
        <taxon>Bacillati</taxon>
        <taxon>Bacillota</taxon>
        <taxon>Clostridia</taxon>
        <taxon>Lachnospirales</taxon>
        <taxon>Lachnospiraceae</taxon>
        <taxon>Anaerosacchariphilus</taxon>
    </lineage>
</organism>
<proteinExistence type="predicted"/>
<comment type="caution">
    <text evidence="2">The sequence shown here is derived from an EMBL/GenBank/DDBJ whole genome shotgun (WGS) entry which is preliminary data.</text>
</comment>
<feature type="transmembrane region" description="Helical" evidence="1">
    <location>
        <begin position="589"/>
        <end position="606"/>
    </location>
</feature>
<feature type="transmembrane region" description="Helical" evidence="1">
    <location>
        <begin position="562"/>
        <end position="582"/>
    </location>
</feature>
<feature type="transmembrane region" description="Helical" evidence="1">
    <location>
        <begin position="120"/>
        <end position="139"/>
    </location>
</feature>
<protein>
    <submittedName>
        <fullName evidence="2">Uncharacterized protein</fullName>
    </submittedName>
</protein>
<feature type="transmembrane region" description="Helical" evidence="1">
    <location>
        <begin position="337"/>
        <end position="357"/>
    </location>
</feature>
<keyword evidence="1" id="KW-0812">Transmembrane</keyword>
<sequence>MKGFNTIMKKYFSQKTCVISALLTIPSTALLCWMVMGVLYRRMPEYTELVTGYTTWTAYYKQGDMTLANLFIGGLLGFFLLYAVVLTLLSKKWSWLCGSFDRTGEYTAKQRESYAWFEDACFLVIFSQFTLAIFCRALIEEIFGMQPWLEKLFPIFQCITLIVVGIFLFFNHRCGKDPQKQEWAAHQRKSWVERMQWFLPIAFVLFRIFEYIRGGEVIELYRGRNMTVVSNVAFWLAIGYNGRLFHKCKENLRPTISIMSFLSLAVFASWTLPNGTISGTPLEMYHYGEIAEPLHELLNYGVVPYIDTMPIHGVCDYFQAAVGKLLFDGTYASIEPAMIVGCVLIAMATAAVFYYFIDNKLLGLLCVLLFSLFGDKYYYVRWAFALPFILIVFSKKMRKNFPMQLWSWTFISILSIAWNSSIGGACALATLPMILWECFHEKGWKIFFRLNEKEIRKKILPWYIPLLILGICFIPMFFAILRYIVENSAAILETTGDILKEELVSPYVWYATFGPGFSLLAALIFPADKEGGEKKLAWYALSFLIIFNLVIVRYTFVRTQFGERGIIATTICSLFLVLLIFLPSLEKRFSLWTAGMMACLFLATILTKGSNLLTMPAKVFERDTISDDYIYATVEETGIPGLGDIYITEAQKEELMNLNILVNDLCKDKKVVDMTNQLSHYNILNKENLMPFSSTYNTNNKVMQIRAIEVLEEKQPEILIVAPAWQHDSGSLSTRNYYMYQYIQKHYTPCRYKNIIFLTNDDEVRARFEPAYEEFGKLQHIEDLKMLPKAWGNEYLKEEETEPLNVEWSLLDTNATELGDDHYTLNAEENYFLYAFPKNQDGSEIPFLRITVRDESGSTESLKFQGVVYFMDEGKGVKEAHRFIFDGSEGSFLIPLTTSPYWSYSEQIQSMMLDFISGSLEGKQVSIETEFETQKPLEEQMK</sequence>
<name>A0A923LFF4_9FIRM</name>
<dbReference type="EMBL" id="JACOOR010000010">
    <property type="protein sequence ID" value="MBC5661067.1"/>
    <property type="molecule type" value="Genomic_DNA"/>
</dbReference>